<proteinExistence type="predicted"/>
<accession>A0ABY7G345</accession>
<organism evidence="1 2">
    <name type="scientific">Mya arenaria</name>
    <name type="common">Soft-shell clam</name>
    <dbReference type="NCBI Taxonomy" id="6604"/>
    <lineage>
        <taxon>Eukaryota</taxon>
        <taxon>Metazoa</taxon>
        <taxon>Spiralia</taxon>
        <taxon>Lophotrochozoa</taxon>
        <taxon>Mollusca</taxon>
        <taxon>Bivalvia</taxon>
        <taxon>Autobranchia</taxon>
        <taxon>Heteroconchia</taxon>
        <taxon>Euheterodonta</taxon>
        <taxon>Imparidentia</taxon>
        <taxon>Neoheterodontei</taxon>
        <taxon>Myida</taxon>
        <taxon>Myoidea</taxon>
        <taxon>Myidae</taxon>
        <taxon>Mya</taxon>
    </lineage>
</organism>
<dbReference type="Proteomes" id="UP001164746">
    <property type="component" value="Chromosome 15"/>
</dbReference>
<keyword evidence="2" id="KW-1185">Reference proteome</keyword>
<evidence type="ECO:0000313" key="2">
    <source>
        <dbReference type="Proteomes" id="UP001164746"/>
    </source>
</evidence>
<name>A0ABY7G345_MYAAR</name>
<dbReference type="EMBL" id="CP111026">
    <property type="protein sequence ID" value="WAR27819.1"/>
    <property type="molecule type" value="Genomic_DNA"/>
</dbReference>
<protein>
    <submittedName>
        <fullName evidence="1">Uncharacterized protein</fullName>
    </submittedName>
</protein>
<gene>
    <name evidence="1" type="ORF">MAR_013523</name>
</gene>
<evidence type="ECO:0000313" key="1">
    <source>
        <dbReference type="EMBL" id="WAR27819.1"/>
    </source>
</evidence>
<sequence length="257" mass="29158">MAASMKIVIACINPGKVGSRQLAMFLSSHGKSSHYCFQLMKCTDRDCKYCTNNPVHNVTMYEKLSFLPEPTPDTSGAHYLPFKEVYGKPLTVDKFRPSARSTDFDDEAVEQDKKNREILKAPKARDVVRCAECRKPRVVYSPSKTDREQDALLRRMKEENLYVCGDPMADDSGLVTLRASNCTSDVEIAYYSSGFSKVVPPVCCYCGTEDELLDDNHVYIQDMYTKFSKVRPLCKLCHGNGRVAKTWGKKCIKKRRM</sequence>
<reference evidence="1" key="1">
    <citation type="submission" date="2022-11" db="EMBL/GenBank/DDBJ databases">
        <title>Centuries of genome instability and evolution in soft-shell clam transmissible cancer (bioRxiv).</title>
        <authorList>
            <person name="Hart S.F.M."/>
            <person name="Yonemitsu M.A."/>
            <person name="Giersch R.M."/>
            <person name="Beal B.F."/>
            <person name="Arriagada G."/>
            <person name="Davis B.W."/>
            <person name="Ostrander E.A."/>
            <person name="Goff S.P."/>
            <person name="Metzger M.J."/>
        </authorList>
    </citation>
    <scope>NUCLEOTIDE SEQUENCE</scope>
    <source>
        <strain evidence="1">MELC-2E11</strain>
        <tissue evidence="1">Siphon/mantle</tissue>
    </source>
</reference>